<reference evidence="2" key="1">
    <citation type="submission" date="2021-10" db="EMBL/GenBank/DDBJ databases">
        <title>Tropical sea cucumber genome reveals ecological adaptation and Cuvierian tubules defense mechanism.</title>
        <authorList>
            <person name="Chen T."/>
        </authorList>
    </citation>
    <scope>NUCLEOTIDE SEQUENCE</scope>
    <source>
        <strain evidence="2">Nanhai2018</strain>
        <tissue evidence="2">Muscle</tissue>
    </source>
</reference>
<feature type="compositionally biased region" description="Low complexity" evidence="1">
    <location>
        <begin position="1"/>
        <end position="11"/>
    </location>
</feature>
<feature type="compositionally biased region" description="Polar residues" evidence="1">
    <location>
        <begin position="22"/>
        <end position="35"/>
    </location>
</feature>
<organism evidence="2 3">
    <name type="scientific">Holothuria leucospilota</name>
    <name type="common">Black long sea cucumber</name>
    <name type="synonym">Mertensiothuria leucospilota</name>
    <dbReference type="NCBI Taxonomy" id="206669"/>
    <lineage>
        <taxon>Eukaryota</taxon>
        <taxon>Metazoa</taxon>
        <taxon>Echinodermata</taxon>
        <taxon>Eleutherozoa</taxon>
        <taxon>Echinozoa</taxon>
        <taxon>Holothuroidea</taxon>
        <taxon>Aspidochirotacea</taxon>
        <taxon>Aspidochirotida</taxon>
        <taxon>Holothuriidae</taxon>
        <taxon>Holothuria</taxon>
    </lineage>
</organism>
<comment type="caution">
    <text evidence="2">The sequence shown here is derived from an EMBL/GenBank/DDBJ whole genome shotgun (WGS) entry which is preliminary data.</text>
</comment>
<sequence length="127" mass="14171">MTTTAPTTEQMTLHKSTRKTSDLTSSDQTINDAQPTSPKLRSLYVVKSIGGCLSEPDVVSTPVGGWLHCGILCHEHSQSKMNGRGCASFNFYGLKSGKYFCELNFRRFDSDTDTLTNHNDCFYYERG</sequence>
<gene>
    <name evidence="2" type="ORF">HOLleu_44952</name>
</gene>
<name>A0A9Q1B961_HOLLE</name>
<keyword evidence="3" id="KW-1185">Reference proteome</keyword>
<feature type="region of interest" description="Disordered" evidence="1">
    <location>
        <begin position="1"/>
        <end position="35"/>
    </location>
</feature>
<protein>
    <submittedName>
        <fullName evidence="2">Uncharacterized protein</fullName>
    </submittedName>
</protein>
<dbReference type="AlphaFoldDB" id="A0A9Q1B961"/>
<dbReference type="Proteomes" id="UP001152320">
    <property type="component" value="Unassembled WGS sequence"/>
</dbReference>
<evidence type="ECO:0000313" key="3">
    <source>
        <dbReference type="Proteomes" id="UP001152320"/>
    </source>
</evidence>
<evidence type="ECO:0000256" key="1">
    <source>
        <dbReference type="SAM" id="MobiDB-lite"/>
    </source>
</evidence>
<evidence type="ECO:0000313" key="2">
    <source>
        <dbReference type="EMBL" id="KAJ8017555.1"/>
    </source>
</evidence>
<proteinExistence type="predicted"/>
<accession>A0A9Q1B961</accession>
<dbReference type="EMBL" id="JAIZAY010001496">
    <property type="protein sequence ID" value="KAJ8017555.1"/>
    <property type="molecule type" value="Genomic_DNA"/>
</dbReference>